<dbReference type="SMART" id="SM00184">
    <property type="entry name" value="RING"/>
    <property type="match status" value="1"/>
</dbReference>
<evidence type="ECO:0000256" key="7">
    <source>
        <dbReference type="SAM" id="SignalP"/>
    </source>
</evidence>
<evidence type="ECO:0000256" key="2">
    <source>
        <dbReference type="ARBA" id="ARBA00012483"/>
    </source>
</evidence>
<evidence type="ECO:0000313" key="10">
    <source>
        <dbReference type="Proteomes" id="UP000026915"/>
    </source>
</evidence>
<dbReference type="InParanoid" id="A0A061F0A3"/>
<evidence type="ECO:0000256" key="3">
    <source>
        <dbReference type="ARBA" id="ARBA00022574"/>
    </source>
</evidence>
<comment type="catalytic activity">
    <reaction evidence="1">
        <text>S-ubiquitinyl-[E2 ubiquitin-conjugating enzyme]-L-cysteine + [acceptor protein]-L-lysine = [E2 ubiquitin-conjugating enzyme]-L-cysteine + N(6)-ubiquitinyl-[acceptor protein]-L-lysine.</text>
        <dbReference type="EC" id="2.3.2.27"/>
    </reaction>
</comment>
<comment type="subcellular location">
    <subcellularLocation>
        <location evidence="4">Nucleus</location>
        <location evidence="4">Nuclear body</location>
    </subcellularLocation>
</comment>
<dbReference type="Gramene" id="EOY07944">
    <property type="protein sequence ID" value="EOY07944"/>
    <property type="gene ID" value="TCM_022277"/>
</dbReference>
<dbReference type="HOGENOM" id="CLU_021009_0_2_1"/>
<evidence type="ECO:0000259" key="8">
    <source>
        <dbReference type="PROSITE" id="PS50089"/>
    </source>
</evidence>
<dbReference type="InterPro" id="IPR015943">
    <property type="entry name" value="WD40/YVTN_repeat-like_dom_sf"/>
</dbReference>
<dbReference type="InterPro" id="IPR037381">
    <property type="entry name" value="RFWD3"/>
</dbReference>
<dbReference type="InterPro" id="IPR056527">
    <property type="entry name" value="WD40_RFWD3"/>
</dbReference>
<dbReference type="CDD" id="cd16450">
    <property type="entry name" value="mRING-C3HGC3_RFWD3"/>
    <property type="match status" value="1"/>
</dbReference>
<dbReference type="GO" id="GO:0008270">
    <property type="term" value="F:zinc ion binding"/>
    <property type="evidence" value="ECO:0007669"/>
    <property type="project" value="UniProtKB-KW"/>
</dbReference>
<dbReference type="SUPFAM" id="SSF57850">
    <property type="entry name" value="RING/U-box"/>
    <property type="match status" value="1"/>
</dbReference>
<dbReference type="PANTHER" id="PTHR16047">
    <property type="entry name" value="RFWD3 PROTEIN"/>
    <property type="match status" value="1"/>
</dbReference>
<dbReference type="Gene3D" id="2.130.10.10">
    <property type="entry name" value="YVTN repeat-like/Quinoprotein amine dehydrogenase"/>
    <property type="match status" value="1"/>
</dbReference>
<dbReference type="EMBL" id="CM001883">
    <property type="protein sequence ID" value="EOY07944.1"/>
    <property type="molecule type" value="Genomic_DNA"/>
</dbReference>
<feature type="domain" description="RING-type" evidence="8">
    <location>
        <begin position="117"/>
        <end position="163"/>
    </location>
</feature>
<dbReference type="SUPFAM" id="SSF50978">
    <property type="entry name" value="WD40 repeat-like"/>
    <property type="match status" value="1"/>
</dbReference>
<dbReference type="InterPro" id="IPR001841">
    <property type="entry name" value="Znf_RING"/>
</dbReference>
<feature type="signal peptide" evidence="7">
    <location>
        <begin position="1"/>
        <end position="17"/>
    </location>
</feature>
<protein>
    <recommendedName>
        <fullName evidence="2">RING-type E3 ubiquitin transferase</fullName>
        <ecNumber evidence="2">2.3.2.27</ecNumber>
    </recommendedName>
</protein>
<feature type="region of interest" description="Disordered" evidence="6">
    <location>
        <begin position="42"/>
        <end position="68"/>
    </location>
</feature>
<evidence type="ECO:0000313" key="9">
    <source>
        <dbReference type="EMBL" id="EOY07944.1"/>
    </source>
</evidence>
<dbReference type="GO" id="GO:0016567">
    <property type="term" value="P:protein ubiquitination"/>
    <property type="evidence" value="ECO:0007669"/>
    <property type="project" value="InterPro"/>
</dbReference>
<dbReference type="AlphaFoldDB" id="A0A061F0A3"/>
<dbReference type="GO" id="GO:0061630">
    <property type="term" value="F:ubiquitin protein ligase activity"/>
    <property type="evidence" value="ECO:0007669"/>
    <property type="project" value="UniProtKB-EC"/>
</dbReference>
<dbReference type="InterPro" id="IPR013083">
    <property type="entry name" value="Znf_RING/FYVE/PHD"/>
</dbReference>
<dbReference type="InterPro" id="IPR036322">
    <property type="entry name" value="WD40_repeat_dom_sf"/>
</dbReference>
<keyword evidence="5" id="KW-0862">Zinc</keyword>
<keyword evidence="5" id="KW-0479">Metal-binding</keyword>
<dbReference type="GO" id="GO:0036297">
    <property type="term" value="P:interstrand cross-link repair"/>
    <property type="evidence" value="ECO:0007669"/>
    <property type="project" value="InterPro"/>
</dbReference>
<keyword evidence="3" id="KW-0853">WD repeat</keyword>
<keyword evidence="10" id="KW-1185">Reference proteome</keyword>
<feature type="chain" id="PRO_5001601534" description="RING-type E3 ubiquitin transferase" evidence="7">
    <location>
        <begin position="18"/>
        <end position="633"/>
    </location>
</feature>
<keyword evidence="7" id="KW-0732">Signal</keyword>
<name>A0A061F0A3_THECC</name>
<dbReference type="OMA" id="CLESWEM"/>
<dbReference type="STRING" id="3641.A0A061F0A3"/>
<dbReference type="Pfam" id="PF23419">
    <property type="entry name" value="WD40_RFWD3"/>
    <property type="match status" value="1"/>
</dbReference>
<dbReference type="PANTHER" id="PTHR16047:SF13">
    <property type="entry name" value="E3 UBIQUITIN-PROTEIN LIGASE RFWD3"/>
    <property type="match status" value="1"/>
</dbReference>
<dbReference type="Proteomes" id="UP000026915">
    <property type="component" value="Chromosome 5"/>
</dbReference>
<dbReference type="GO" id="GO:0016604">
    <property type="term" value="C:nuclear body"/>
    <property type="evidence" value="ECO:0007669"/>
    <property type="project" value="UniProtKB-SubCell"/>
</dbReference>
<evidence type="ECO:0000256" key="6">
    <source>
        <dbReference type="SAM" id="MobiDB-lite"/>
    </source>
</evidence>
<dbReference type="PROSITE" id="PS50089">
    <property type="entry name" value="ZF_RING_2"/>
    <property type="match status" value="1"/>
</dbReference>
<evidence type="ECO:0000256" key="1">
    <source>
        <dbReference type="ARBA" id="ARBA00000900"/>
    </source>
</evidence>
<organism evidence="9 10">
    <name type="scientific">Theobroma cacao</name>
    <name type="common">Cacao</name>
    <name type="synonym">Cocoa</name>
    <dbReference type="NCBI Taxonomy" id="3641"/>
    <lineage>
        <taxon>Eukaryota</taxon>
        <taxon>Viridiplantae</taxon>
        <taxon>Streptophyta</taxon>
        <taxon>Embryophyta</taxon>
        <taxon>Tracheophyta</taxon>
        <taxon>Spermatophyta</taxon>
        <taxon>Magnoliopsida</taxon>
        <taxon>eudicotyledons</taxon>
        <taxon>Gunneridae</taxon>
        <taxon>Pentapetalae</taxon>
        <taxon>rosids</taxon>
        <taxon>malvids</taxon>
        <taxon>Malvales</taxon>
        <taxon>Malvaceae</taxon>
        <taxon>Byttnerioideae</taxon>
        <taxon>Theobroma</taxon>
    </lineage>
</organism>
<reference evidence="9 10" key="1">
    <citation type="journal article" date="2013" name="Genome Biol.">
        <title>The genome sequence of the most widely cultivated cacao type and its use to identify candidate genes regulating pod color.</title>
        <authorList>
            <person name="Motamayor J.C."/>
            <person name="Mockaitis K."/>
            <person name="Schmutz J."/>
            <person name="Haiminen N."/>
            <person name="Iii D.L."/>
            <person name="Cornejo O."/>
            <person name="Findley S.D."/>
            <person name="Zheng P."/>
            <person name="Utro F."/>
            <person name="Royaert S."/>
            <person name="Saski C."/>
            <person name="Jenkins J."/>
            <person name="Podicheti R."/>
            <person name="Zhao M."/>
            <person name="Scheffler B.E."/>
            <person name="Stack J.C."/>
            <person name="Feltus F.A."/>
            <person name="Mustiga G.M."/>
            <person name="Amores F."/>
            <person name="Phillips W."/>
            <person name="Marelli J.P."/>
            <person name="May G.D."/>
            <person name="Shapiro H."/>
            <person name="Ma J."/>
            <person name="Bustamante C.D."/>
            <person name="Schnell R.J."/>
            <person name="Main D."/>
            <person name="Gilbert D."/>
            <person name="Parida L."/>
            <person name="Kuhn D.N."/>
        </authorList>
    </citation>
    <scope>NUCLEOTIDE SEQUENCE [LARGE SCALE GENOMIC DNA]</scope>
    <source>
        <strain evidence="10">cv. Matina 1-6</strain>
    </source>
</reference>
<dbReference type="Gene3D" id="3.30.40.10">
    <property type="entry name" value="Zinc/RING finger domain, C3HC4 (zinc finger)"/>
    <property type="match status" value="1"/>
</dbReference>
<evidence type="ECO:0000256" key="5">
    <source>
        <dbReference type="PROSITE-ProRule" id="PRU00175"/>
    </source>
</evidence>
<dbReference type="Pfam" id="PF13639">
    <property type="entry name" value="zf-RING_2"/>
    <property type="match status" value="1"/>
</dbReference>
<dbReference type="eggNOG" id="KOG1645">
    <property type="taxonomic scope" value="Eukaryota"/>
</dbReference>
<evidence type="ECO:0000256" key="4">
    <source>
        <dbReference type="ARBA" id="ARBA00034306"/>
    </source>
</evidence>
<keyword evidence="5" id="KW-0863">Zinc-finger</keyword>
<dbReference type="FunCoup" id="A0A061F0A3">
    <property type="interactions" value="1819"/>
</dbReference>
<dbReference type="EC" id="2.3.2.27" evidence="2"/>
<sequence>MYCRLFSLSFLFLPSNSLLNGLIHNPKMSNPYSNVYIVGDQESEDGTEPEAEEDEEDSEEEGGGGEEFIPVTEWPRFLSSKEGKKGGEGRVCLSAGEYGENSQGNEWNRGDIEGLFCPICMEAWTTTGDHHVCCLPCGHIYGFSCIHKWLQQRGTSRKCPQCNRKCTLKDVRKLFASRVVAIDGESQKRIRSLEANCISLEKTSAVLSKKETEWQKREAEWQKSEAEWQKREAALQQEVHQLKEKTKYLEHLIDVQSRTFGCAPSIRGLQVPLGHNLGSEFNEQGPFILQKELRVDGARLFDVDASSKNLLIARRLQGLGGTHFLTKMSLVAPYETEDISLPFGTKAVRDLHICPSDGSLALLASLGKKLSVLSTESNNVILAYDLPAAAWSCSWDLNRSHQIYAGLQNGSVLVFDMRQTARHMDSMNGLTSNPVHTIHSLHNSTIPSGITAILSASSVGICQWSFGGSEERPFLVSETGNQGVCISLAYCPNSDDIIASYRPRIDFSNEMASSQPLLTPVNGQGVQGSHVHLKRAGSNSYQKLGVTCANVNDVRLPRFTIMNIENHVCLFASGDELTGELVLQKLPSFTVVQRVTLPKHPIHDVKYSHAFDGGLLGCLSEDILQLFSNHALK</sequence>
<feature type="compositionally biased region" description="Acidic residues" evidence="6">
    <location>
        <begin position="42"/>
        <end position="64"/>
    </location>
</feature>
<gene>
    <name evidence="9" type="ORF">TCM_022277</name>
</gene>
<proteinExistence type="predicted"/>
<accession>A0A061F0A3</accession>